<dbReference type="PROSITE" id="PS50923">
    <property type="entry name" value="SUSHI"/>
    <property type="match status" value="2"/>
</dbReference>
<evidence type="ECO:0000259" key="4">
    <source>
        <dbReference type="PROSITE" id="PS01180"/>
    </source>
</evidence>
<dbReference type="Pfam" id="PF00084">
    <property type="entry name" value="Sushi"/>
    <property type="match status" value="2"/>
</dbReference>
<dbReference type="Gene3D" id="2.60.120.290">
    <property type="entry name" value="Spermadhesin, CUB domain"/>
    <property type="match status" value="1"/>
</dbReference>
<feature type="domain" description="Sushi" evidence="5">
    <location>
        <begin position="4"/>
        <end position="63"/>
    </location>
</feature>
<keyword evidence="1" id="KW-0720">Serine protease</keyword>
<dbReference type="SMART" id="SM00032">
    <property type="entry name" value="CCP"/>
    <property type="match status" value="2"/>
</dbReference>
<dbReference type="Pfam" id="PF00431">
    <property type="entry name" value="CUB"/>
    <property type="match status" value="1"/>
</dbReference>
<dbReference type="SUPFAM" id="SSF49854">
    <property type="entry name" value="Spermadhesin, CUB domain"/>
    <property type="match status" value="1"/>
</dbReference>
<dbReference type="InterPro" id="IPR035976">
    <property type="entry name" value="Sushi/SCR/CCP_sf"/>
</dbReference>
<dbReference type="Proteomes" id="UP001476798">
    <property type="component" value="Unassembled WGS sequence"/>
</dbReference>
<evidence type="ECO:0000256" key="2">
    <source>
        <dbReference type="ARBA" id="ARBA00023157"/>
    </source>
</evidence>
<dbReference type="SUPFAM" id="SSF57535">
    <property type="entry name" value="Complement control module/SCR domain"/>
    <property type="match status" value="2"/>
</dbReference>
<dbReference type="SMART" id="SM00042">
    <property type="entry name" value="CUB"/>
    <property type="match status" value="1"/>
</dbReference>
<feature type="domain" description="Sushi" evidence="5">
    <location>
        <begin position="176"/>
        <end position="236"/>
    </location>
</feature>
<dbReference type="EMBL" id="JAHRIO010061644">
    <property type="protein sequence ID" value="MEQ2178917.1"/>
    <property type="molecule type" value="Genomic_DNA"/>
</dbReference>
<comment type="caution">
    <text evidence="6">The sequence shown here is derived from an EMBL/GenBank/DDBJ whole genome shotgun (WGS) entry which is preliminary data.</text>
</comment>
<dbReference type="PANTHER" id="PTHR24255:SF37">
    <property type="entry name" value="CUB AND SUSHI MULTIPLE DOMAINS 3"/>
    <property type="match status" value="1"/>
</dbReference>
<dbReference type="PROSITE" id="PS01180">
    <property type="entry name" value="CUB"/>
    <property type="match status" value="1"/>
</dbReference>
<comment type="caution">
    <text evidence="3">Lacks conserved residue(s) required for the propagation of feature annotation.</text>
</comment>
<evidence type="ECO:0000256" key="3">
    <source>
        <dbReference type="PROSITE-ProRule" id="PRU00302"/>
    </source>
</evidence>
<dbReference type="InterPro" id="IPR000859">
    <property type="entry name" value="CUB_dom"/>
</dbReference>
<keyword evidence="1" id="KW-0645">Protease</keyword>
<proteinExistence type="predicted"/>
<dbReference type="PANTHER" id="PTHR24255">
    <property type="entry name" value="COMPLEMENT COMPONENT 1, S SUBCOMPONENT-RELATED"/>
    <property type="match status" value="1"/>
</dbReference>
<dbReference type="CDD" id="cd00033">
    <property type="entry name" value="CCP"/>
    <property type="match status" value="2"/>
</dbReference>
<evidence type="ECO:0000313" key="7">
    <source>
        <dbReference type="Proteomes" id="UP001476798"/>
    </source>
</evidence>
<dbReference type="CDD" id="cd00041">
    <property type="entry name" value="CUB"/>
    <property type="match status" value="1"/>
</dbReference>
<keyword evidence="2" id="KW-1015">Disulfide bond</keyword>
<dbReference type="Gene3D" id="2.10.70.10">
    <property type="entry name" value="Complement Module, domain 1"/>
    <property type="match status" value="2"/>
</dbReference>
<keyword evidence="3" id="KW-0768">Sushi</keyword>
<dbReference type="InterPro" id="IPR000436">
    <property type="entry name" value="Sushi_SCR_CCP_dom"/>
</dbReference>
<evidence type="ECO:0000256" key="1">
    <source>
        <dbReference type="ARBA" id="ARBA00022825"/>
    </source>
</evidence>
<keyword evidence="1" id="KW-0378">Hydrolase</keyword>
<evidence type="ECO:0000259" key="5">
    <source>
        <dbReference type="PROSITE" id="PS50923"/>
    </source>
</evidence>
<protein>
    <submittedName>
        <fullName evidence="6">CUB and sushi domain-containing protein 1</fullName>
    </submittedName>
</protein>
<reference evidence="6 7" key="1">
    <citation type="submission" date="2021-06" db="EMBL/GenBank/DDBJ databases">
        <authorList>
            <person name="Palmer J.M."/>
        </authorList>
    </citation>
    <scope>NUCLEOTIDE SEQUENCE [LARGE SCALE GENOMIC DNA]</scope>
    <source>
        <strain evidence="6 7">GA_2019</strain>
        <tissue evidence="6">Muscle</tissue>
    </source>
</reference>
<sequence length="236" mass="26031">YDLEPCEDPGVPAFSRRMGFRFGVGDSLAFSCFHGYRLEGDSKITCLGGGRRVWSNTLPRCIAECGASTLGPEGVLLSPNFPSSYDNNHECIYRITTEKGKGIRLKAESFALQDGDYLKVYDGENTSSRLLGNFTLDGMMGRVINSTSNHLWLEFNSNASGTDQGFRLTYTSFDLVRCEEPGVPSYGYKIQDDGHYANTFVLYSCNPGYTLHGSSTLTCLSGDRRVWDKPLPSCIG</sequence>
<organism evidence="6 7">
    <name type="scientific">Goodea atripinnis</name>
    <dbReference type="NCBI Taxonomy" id="208336"/>
    <lineage>
        <taxon>Eukaryota</taxon>
        <taxon>Metazoa</taxon>
        <taxon>Chordata</taxon>
        <taxon>Craniata</taxon>
        <taxon>Vertebrata</taxon>
        <taxon>Euteleostomi</taxon>
        <taxon>Actinopterygii</taxon>
        <taxon>Neopterygii</taxon>
        <taxon>Teleostei</taxon>
        <taxon>Neoteleostei</taxon>
        <taxon>Acanthomorphata</taxon>
        <taxon>Ovalentaria</taxon>
        <taxon>Atherinomorphae</taxon>
        <taxon>Cyprinodontiformes</taxon>
        <taxon>Goodeidae</taxon>
        <taxon>Goodea</taxon>
    </lineage>
</organism>
<feature type="non-terminal residue" evidence="6">
    <location>
        <position position="1"/>
    </location>
</feature>
<dbReference type="InterPro" id="IPR035914">
    <property type="entry name" value="Sperma_CUB_dom_sf"/>
</dbReference>
<keyword evidence="7" id="KW-1185">Reference proteome</keyword>
<accession>A0ABV0P646</accession>
<gene>
    <name evidence="6" type="primary">CSMD1_2</name>
    <name evidence="6" type="ORF">GOODEAATRI_019129</name>
</gene>
<feature type="domain" description="CUB" evidence="4">
    <location>
        <begin position="65"/>
        <end position="173"/>
    </location>
</feature>
<evidence type="ECO:0000313" key="6">
    <source>
        <dbReference type="EMBL" id="MEQ2178917.1"/>
    </source>
</evidence>
<name>A0ABV0P646_9TELE</name>